<protein>
    <submittedName>
        <fullName evidence="5">MutT-nudix family protein</fullName>
    </submittedName>
</protein>
<feature type="domain" description="Nudix hydrolase" evidence="4">
    <location>
        <begin position="46"/>
        <end position="181"/>
    </location>
</feature>
<evidence type="ECO:0000313" key="5">
    <source>
        <dbReference type="EMBL" id="AAW73297.1"/>
    </source>
</evidence>
<evidence type="ECO:0000313" key="6">
    <source>
        <dbReference type="Proteomes" id="UP000006735"/>
    </source>
</evidence>
<reference evidence="5 6" key="1">
    <citation type="journal article" date="2005" name="Nucleic Acids Res.">
        <title>The genome sequence of Xanthomonas oryzae pathovar oryzae KACC10331, the bacterial blight pathogen of rice.</title>
        <authorList>
            <person name="Lee B.M."/>
            <person name="Park Y.J."/>
            <person name="Park D.S."/>
            <person name="Kang H.W."/>
            <person name="Kim J.G."/>
            <person name="Song E.S."/>
            <person name="Park I.C."/>
            <person name="Yoon U.H."/>
            <person name="Hahn J.H."/>
            <person name="Koo B.S."/>
            <person name="Lee G.B."/>
            <person name="Kim H."/>
            <person name="Park H.S."/>
            <person name="Yoon K.O."/>
            <person name="Kim J.H."/>
            <person name="Jung C.H."/>
            <person name="Koh N.H."/>
            <person name="Seo J.S."/>
            <person name="Go S.J."/>
        </authorList>
    </citation>
    <scope>NUCLEOTIDE SEQUENCE [LARGE SCALE GENOMIC DNA]</scope>
    <source>
        <strain evidence="6">KACC10331 / KXO85</strain>
    </source>
</reference>
<dbReference type="SUPFAM" id="SSF55811">
    <property type="entry name" value="Nudix"/>
    <property type="match status" value="1"/>
</dbReference>
<keyword evidence="6" id="KW-1185">Reference proteome</keyword>
<comment type="cofactor">
    <cofactor evidence="1">
        <name>Mg(2+)</name>
        <dbReference type="ChEBI" id="CHEBI:18420"/>
    </cofactor>
</comment>
<dbReference type="Gene3D" id="3.90.79.10">
    <property type="entry name" value="Nucleoside Triphosphate Pyrophosphohydrolase"/>
    <property type="match status" value="1"/>
</dbReference>
<sequence length="187" mass="20831">MLHAWHCSNTQACGDRRCPPAFPAAATSRTLMRQRLREVVMPMSSELRPRVGCGAFIQRADGHLLLVLRGRAPEQGHWGLPGGKVDWMETVEATVVREVLEETGLQVHPQRVLCVVSHFEPDMDPPQHWVAPVYLASIQGPEHAVLCEPEVLLELGWFALDALPTPLTRSAMQAVRHVQAERAATRE</sequence>
<name>Q5H6X3_XANOR</name>
<comment type="similarity">
    <text evidence="3">Belongs to the Nudix hydrolase family.</text>
</comment>
<dbReference type="PANTHER" id="PTHR43736">
    <property type="entry name" value="ADP-RIBOSE PYROPHOSPHATASE"/>
    <property type="match status" value="1"/>
</dbReference>
<dbReference type="PROSITE" id="PS00893">
    <property type="entry name" value="NUDIX_BOX"/>
    <property type="match status" value="1"/>
</dbReference>
<dbReference type="AlphaFoldDB" id="Q5H6X3"/>
<dbReference type="STRING" id="291331.XOO0043"/>
<proteinExistence type="inferred from homology"/>
<dbReference type="InterPro" id="IPR000086">
    <property type="entry name" value="NUDIX_hydrolase_dom"/>
</dbReference>
<dbReference type="InterPro" id="IPR020476">
    <property type="entry name" value="Nudix_hydrolase"/>
</dbReference>
<dbReference type="InterPro" id="IPR020084">
    <property type="entry name" value="NUDIX_hydrolase_CS"/>
</dbReference>
<evidence type="ECO:0000259" key="4">
    <source>
        <dbReference type="PROSITE" id="PS51462"/>
    </source>
</evidence>
<accession>Q5H6X3</accession>
<dbReference type="PANTHER" id="PTHR43736:SF1">
    <property type="entry name" value="DIHYDRONEOPTERIN TRIPHOSPHATE DIPHOSPHATASE"/>
    <property type="match status" value="1"/>
</dbReference>
<dbReference type="PROSITE" id="PS51462">
    <property type="entry name" value="NUDIX"/>
    <property type="match status" value="1"/>
</dbReference>
<dbReference type="GO" id="GO:0016787">
    <property type="term" value="F:hydrolase activity"/>
    <property type="evidence" value="ECO:0007669"/>
    <property type="project" value="UniProtKB-KW"/>
</dbReference>
<dbReference type="HOGENOM" id="CLU_037162_20_6_6"/>
<evidence type="ECO:0000256" key="3">
    <source>
        <dbReference type="RuleBase" id="RU003476"/>
    </source>
</evidence>
<evidence type="ECO:0000256" key="2">
    <source>
        <dbReference type="ARBA" id="ARBA00022801"/>
    </source>
</evidence>
<dbReference type="InterPro" id="IPR015797">
    <property type="entry name" value="NUDIX_hydrolase-like_dom_sf"/>
</dbReference>
<organism evidence="5 6">
    <name type="scientific">Xanthomonas oryzae pv. oryzae (strain KACC10331 / KXO85)</name>
    <dbReference type="NCBI Taxonomy" id="291331"/>
    <lineage>
        <taxon>Bacteria</taxon>
        <taxon>Pseudomonadati</taxon>
        <taxon>Pseudomonadota</taxon>
        <taxon>Gammaproteobacteria</taxon>
        <taxon>Lysobacterales</taxon>
        <taxon>Lysobacteraceae</taxon>
        <taxon>Xanthomonas</taxon>
    </lineage>
</organism>
<dbReference type="Proteomes" id="UP000006735">
    <property type="component" value="Chromosome"/>
</dbReference>
<dbReference type="PRINTS" id="PR00502">
    <property type="entry name" value="NUDIXFAMILY"/>
</dbReference>
<dbReference type="EMBL" id="AE013598">
    <property type="protein sequence ID" value="AAW73297.1"/>
    <property type="molecule type" value="Genomic_DNA"/>
</dbReference>
<evidence type="ECO:0000256" key="1">
    <source>
        <dbReference type="ARBA" id="ARBA00001946"/>
    </source>
</evidence>
<dbReference type="Pfam" id="PF00293">
    <property type="entry name" value="NUDIX"/>
    <property type="match status" value="1"/>
</dbReference>
<dbReference type="KEGG" id="xoo:XOO0043"/>
<keyword evidence="2 3" id="KW-0378">Hydrolase</keyword>
<gene>
    <name evidence="5" type="ordered locus">XOO0043</name>
</gene>